<dbReference type="InterPro" id="IPR006175">
    <property type="entry name" value="YjgF/YER057c/UK114"/>
</dbReference>
<dbReference type="SUPFAM" id="SSF55298">
    <property type="entry name" value="YjgF-like"/>
    <property type="match status" value="1"/>
</dbReference>
<dbReference type="Gene3D" id="3.30.1330.40">
    <property type="entry name" value="RutC-like"/>
    <property type="match status" value="1"/>
</dbReference>
<evidence type="ECO:0000313" key="2">
    <source>
        <dbReference type="Proteomes" id="UP000680020"/>
    </source>
</evidence>
<protein>
    <submittedName>
        <fullName evidence="1">RidA family protein</fullName>
    </submittedName>
</protein>
<dbReference type="AlphaFoldDB" id="A0AB35BZ38"/>
<dbReference type="RefSeq" id="WP_018121769.1">
    <property type="nucleotide sequence ID" value="NZ_JAGIBT010000019.1"/>
</dbReference>
<dbReference type="EMBL" id="JAGIBU010000005">
    <property type="protein sequence ID" value="MBS7824994.1"/>
    <property type="molecule type" value="Genomic_DNA"/>
</dbReference>
<dbReference type="InterPro" id="IPR035709">
    <property type="entry name" value="YoaB-like"/>
</dbReference>
<dbReference type="InterPro" id="IPR035959">
    <property type="entry name" value="RutC-like_sf"/>
</dbReference>
<gene>
    <name evidence="1" type="ORF">J7561_07220</name>
</gene>
<name>A0AB35BZ38_9GAMM</name>
<reference evidence="1" key="1">
    <citation type="submission" date="2021-03" db="EMBL/GenBank/DDBJ databases">
        <title>Identification and antibiotic profiling of Wohlfahrtiimonas chitiniclastica, an underestimated human pathogen.</title>
        <authorList>
            <person name="Kopf A."/>
            <person name="Bunk B."/>
            <person name="Coldewey S."/>
            <person name="Gunzer F."/>
            <person name="Riedel T."/>
            <person name="Schroettner P."/>
        </authorList>
    </citation>
    <scope>NUCLEOTIDE SEQUENCE</scope>
    <source>
        <strain evidence="1">DSM 100917</strain>
    </source>
</reference>
<dbReference type="Pfam" id="PF01042">
    <property type="entry name" value="Ribonuc_L-PSP"/>
    <property type="match status" value="1"/>
</dbReference>
<accession>A0AB35BZ38</accession>
<dbReference type="Proteomes" id="UP000680020">
    <property type="component" value="Unassembled WGS sequence"/>
</dbReference>
<organism evidence="1 2">
    <name type="scientific">Wohlfahrtiimonas chitiniclastica</name>
    <dbReference type="NCBI Taxonomy" id="400946"/>
    <lineage>
        <taxon>Bacteria</taxon>
        <taxon>Pseudomonadati</taxon>
        <taxon>Pseudomonadota</taxon>
        <taxon>Gammaproteobacteria</taxon>
        <taxon>Cardiobacteriales</taxon>
        <taxon>Ignatzschineriaceae</taxon>
        <taxon>Wohlfahrtiimonas</taxon>
    </lineage>
</organism>
<dbReference type="CDD" id="cd06150">
    <property type="entry name" value="YjgF_YER057c_UK114_like_2"/>
    <property type="match status" value="1"/>
</dbReference>
<sequence>MIKRFNIGPRMCDAAIYNQTLYYTSVPLVDDNCAHAQMTSILKDIDDVLAKNGSEKSKILDVTIFLVNPDDFDEMNRAWDEWVDAQNPPVRCTVQAGLMRPEWKMEVKVIAAV</sequence>
<comment type="caution">
    <text evidence="1">The sequence shown here is derived from an EMBL/GenBank/DDBJ whole genome shotgun (WGS) entry which is preliminary data.</text>
</comment>
<dbReference type="PANTHER" id="PTHR47328">
    <property type="match status" value="1"/>
</dbReference>
<proteinExistence type="predicted"/>
<dbReference type="PANTHER" id="PTHR47328:SF1">
    <property type="entry name" value="RUTC FAMILY PROTEIN YOAB"/>
    <property type="match status" value="1"/>
</dbReference>
<evidence type="ECO:0000313" key="1">
    <source>
        <dbReference type="EMBL" id="MBS7824994.1"/>
    </source>
</evidence>